<accession>A0A0L0FYQ4</accession>
<organism evidence="1 2">
    <name type="scientific">Sphaeroforma arctica JP610</name>
    <dbReference type="NCBI Taxonomy" id="667725"/>
    <lineage>
        <taxon>Eukaryota</taxon>
        <taxon>Ichthyosporea</taxon>
        <taxon>Ichthyophonida</taxon>
        <taxon>Sphaeroforma</taxon>
    </lineage>
</organism>
<evidence type="ECO:0000313" key="1">
    <source>
        <dbReference type="EMBL" id="KNC81764.1"/>
    </source>
</evidence>
<proteinExistence type="predicted"/>
<protein>
    <submittedName>
        <fullName evidence="1">Uncharacterized protein</fullName>
    </submittedName>
</protein>
<gene>
    <name evidence="1" type="ORF">SARC_05933</name>
</gene>
<dbReference type="GeneID" id="25906437"/>
<keyword evidence="2" id="KW-1185">Reference proteome</keyword>
<dbReference type="Proteomes" id="UP000054560">
    <property type="component" value="Unassembled WGS sequence"/>
</dbReference>
<dbReference type="AlphaFoldDB" id="A0A0L0FYQ4"/>
<dbReference type="EMBL" id="KQ241999">
    <property type="protein sequence ID" value="KNC81764.1"/>
    <property type="molecule type" value="Genomic_DNA"/>
</dbReference>
<dbReference type="RefSeq" id="XP_014155666.1">
    <property type="nucleotide sequence ID" value="XM_014300191.1"/>
</dbReference>
<evidence type="ECO:0000313" key="2">
    <source>
        <dbReference type="Proteomes" id="UP000054560"/>
    </source>
</evidence>
<sequence>MCEAHREVQLVVKEIFCGGEGVTTRASVPLKDHQLKNWPASTTGVRNDRNEWIKVKDGTSEYKNRLYLSPVTS</sequence>
<reference evidence="1 2" key="1">
    <citation type="submission" date="2011-02" db="EMBL/GenBank/DDBJ databases">
        <title>The Genome Sequence of Sphaeroforma arctica JP610.</title>
        <authorList>
            <consortium name="The Broad Institute Genome Sequencing Platform"/>
            <person name="Russ C."/>
            <person name="Cuomo C."/>
            <person name="Young S.K."/>
            <person name="Zeng Q."/>
            <person name="Gargeya S."/>
            <person name="Alvarado L."/>
            <person name="Berlin A."/>
            <person name="Chapman S.B."/>
            <person name="Chen Z."/>
            <person name="Freedman E."/>
            <person name="Gellesch M."/>
            <person name="Goldberg J."/>
            <person name="Griggs A."/>
            <person name="Gujja S."/>
            <person name="Heilman E."/>
            <person name="Heiman D."/>
            <person name="Howarth C."/>
            <person name="Mehta T."/>
            <person name="Neiman D."/>
            <person name="Pearson M."/>
            <person name="Roberts A."/>
            <person name="Saif S."/>
            <person name="Shea T."/>
            <person name="Shenoy N."/>
            <person name="Sisk P."/>
            <person name="Stolte C."/>
            <person name="Sykes S."/>
            <person name="White J."/>
            <person name="Yandava C."/>
            <person name="Burger G."/>
            <person name="Gray M.W."/>
            <person name="Holland P.W.H."/>
            <person name="King N."/>
            <person name="Lang F.B.F."/>
            <person name="Roger A.J."/>
            <person name="Ruiz-Trillo I."/>
            <person name="Haas B."/>
            <person name="Nusbaum C."/>
            <person name="Birren B."/>
        </authorList>
    </citation>
    <scope>NUCLEOTIDE SEQUENCE [LARGE SCALE GENOMIC DNA]</scope>
    <source>
        <strain evidence="1 2">JP610</strain>
    </source>
</reference>
<name>A0A0L0FYQ4_9EUKA</name>